<keyword evidence="3" id="KW-1185">Reference proteome</keyword>
<dbReference type="EMBL" id="JAGTXO010000023">
    <property type="protein sequence ID" value="KAG8461840.1"/>
    <property type="molecule type" value="Genomic_DNA"/>
</dbReference>
<name>A0A8J6C9Q3_DIALT</name>
<proteinExistence type="predicted"/>
<sequence>MATRTAPTLATHFLPHKIAPILWRMPRAPAAVAEDYVLAWPSSTVPKRGRPSVGAHYSLDVHPSSSSACPRTAVIADYDFPVELISSRPAAVARRRRRPAMTHAPPTDGAAWPVSPPARDTAIDDSYVYEWPSALAVRAARACIVDESYIYEWPSSVPMLTKPDPTHVMTWVARA</sequence>
<organism evidence="2 3">
    <name type="scientific">Diacronema lutheri</name>
    <name type="common">Unicellular marine alga</name>
    <name type="synonym">Monochrysis lutheri</name>
    <dbReference type="NCBI Taxonomy" id="2081491"/>
    <lineage>
        <taxon>Eukaryota</taxon>
        <taxon>Haptista</taxon>
        <taxon>Haptophyta</taxon>
        <taxon>Pavlovophyceae</taxon>
        <taxon>Pavlovales</taxon>
        <taxon>Pavlovaceae</taxon>
        <taxon>Diacronema</taxon>
    </lineage>
</organism>
<protein>
    <submittedName>
        <fullName evidence="2">Uncharacterized protein</fullName>
    </submittedName>
</protein>
<feature type="region of interest" description="Disordered" evidence="1">
    <location>
        <begin position="95"/>
        <end position="116"/>
    </location>
</feature>
<evidence type="ECO:0000313" key="3">
    <source>
        <dbReference type="Proteomes" id="UP000751190"/>
    </source>
</evidence>
<gene>
    <name evidence="2" type="ORF">KFE25_013859</name>
</gene>
<evidence type="ECO:0000256" key="1">
    <source>
        <dbReference type="SAM" id="MobiDB-lite"/>
    </source>
</evidence>
<evidence type="ECO:0000313" key="2">
    <source>
        <dbReference type="EMBL" id="KAG8461840.1"/>
    </source>
</evidence>
<accession>A0A8J6C9Q3</accession>
<dbReference type="AlphaFoldDB" id="A0A8J6C9Q3"/>
<dbReference type="Proteomes" id="UP000751190">
    <property type="component" value="Unassembled WGS sequence"/>
</dbReference>
<reference evidence="2" key="1">
    <citation type="submission" date="2021-05" db="EMBL/GenBank/DDBJ databases">
        <title>The genome of the haptophyte Pavlova lutheri (Diacronema luteri, Pavlovales) - a model for lipid biosynthesis in eukaryotic algae.</title>
        <authorList>
            <person name="Hulatt C.J."/>
            <person name="Posewitz M.C."/>
        </authorList>
    </citation>
    <scope>NUCLEOTIDE SEQUENCE</scope>
    <source>
        <strain evidence="2">NIVA-4/92</strain>
    </source>
</reference>
<comment type="caution">
    <text evidence="2">The sequence shown here is derived from an EMBL/GenBank/DDBJ whole genome shotgun (WGS) entry which is preliminary data.</text>
</comment>